<sequence length="163" mass="16527">MKFAILATTACVFSQSTNHCFAECSSVDVACLSECFSMVSPADLLAGPTAECSPRCSSNATDTSMCPQECLKEPHPIGSNSTASNSTHSANSTTKAAIPTKSANLAESTSVAAASNAPQSPATNPSSKPSNASQSKVEASTSGAFLSSYIPAFATFLALLAFA</sequence>
<evidence type="ECO:0000313" key="2">
    <source>
        <dbReference type="Proteomes" id="UP001165960"/>
    </source>
</evidence>
<evidence type="ECO:0000313" key="1">
    <source>
        <dbReference type="EMBL" id="KAJ9054302.1"/>
    </source>
</evidence>
<organism evidence="1 2">
    <name type="scientific">Entomophthora muscae</name>
    <dbReference type="NCBI Taxonomy" id="34485"/>
    <lineage>
        <taxon>Eukaryota</taxon>
        <taxon>Fungi</taxon>
        <taxon>Fungi incertae sedis</taxon>
        <taxon>Zoopagomycota</taxon>
        <taxon>Entomophthoromycotina</taxon>
        <taxon>Entomophthoromycetes</taxon>
        <taxon>Entomophthorales</taxon>
        <taxon>Entomophthoraceae</taxon>
        <taxon>Entomophthora</taxon>
    </lineage>
</organism>
<dbReference type="Proteomes" id="UP001165960">
    <property type="component" value="Unassembled WGS sequence"/>
</dbReference>
<protein>
    <submittedName>
        <fullName evidence="1">Uncharacterized protein</fullName>
    </submittedName>
</protein>
<reference evidence="1" key="1">
    <citation type="submission" date="2022-04" db="EMBL/GenBank/DDBJ databases">
        <title>Genome of the entomopathogenic fungus Entomophthora muscae.</title>
        <authorList>
            <person name="Elya C."/>
            <person name="Lovett B.R."/>
            <person name="Lee E."/>
            <person name="Macias A.M."/>
            <person name="Hajek A.E."/>
            <person name="De Bivort B.L."/>
            <person name="Kasson M.T."/>
            <person name="De Fine Licht H.H."/>
            <person name="Stajich J.E."/>
        </authorList>
    </citation>
    <scope>NUCLEOTIDE SEQUENCE</scope>
    <source>
        <strain evidence="1">Berkeley</strain>
    </source>
</reference>
<accession>A0ACC2RW66</accession>
<proteinExistence type="predicted"/>
<dbReference type="EMBL" id="QTSX02006454">
    <property type="protein sequence ID" value="KAJ9054302.1"/>
    <property type="molecule type" value="Genomic_DNA"/>
</dbReference>
<gene>
    <name evidence="1" type="ORF">DSO57_1016092</name>
</gene>
<name>A0ACC2RW66_9FUNG</name>
<keyword evidence="2" id="KW-1185">Reference proteome</keyword>
<comment type="caution">
    <text evidence="1">The sequence shown here is derived from an EMBL/GenBank/DDBJ whole genome shotgun (WGS) entry which is preliminary data.</text>
</comment>